<evidence type="ECO:0000256" key="1">
    <source>
        <dbReference type="ARBA" id="ARBA00022801"/>
    </source>
</evidence>
<keyword evidence="3" id="KW-0443">Lipid metabolism</keyword>
<evidence type="ECO:0000256" key="3">
    <source>
        <dbReference type="ARBA" id="ARBA00023098"/>
    </source>
</evidence>
<evidence type="ECO:0000313" key="5">
    <source>
        <dbReference type="EMBL" id="MDI6102657.1"/>
    </source>
</evidence>
<feature type="signal peptide" evidence="4">
    <location>
        <begin position="1"/>
        <end position="28"/>
    </location>
</feature>
<proteinExistence type="predicted"/>
<reference evidence="5 6" key="1">
    <citation type="submission" date="2023-05" db="EMBL/GenBank/DDBJ databases">
        <title>Actinoplanes sp. NEAU-A12 genome sequencing.</title>
        <authorList>
            <person name="Wang Z.-S."/>
        </authorList>
    </citation>
    <scope>NUCLEOTIDE SEQUENCE [LARGE SCALE GENOMIC DNA]</scope>
    <source>
        <strain evidence="5 6">NEAU-A12</strain>
    </source>
</reference>
<dbReference type="PANTHER" id="PTHR10272:SF0">
    <property type="entry name" value="PLATELET-ACTIVATING FACTOR ACETYLHYDROLASE"/>
    <property type="match status" value="1"/>
</dbReference>
<dbReference type="Proteomes" id="UP001241758">
    <property type="component" value="Unassembled WGS sequence"/>
</dbReference>
<comment type="caution">
    <text evidence="5">The sequence shown here is derived from an EMBL/GenBank/DDBJ whole genome shotgun (WGS) entry which is preliminary data.</text>
</comment>
<evidence type="ECO:0008006" key="7">
    <source>
        <dbReference type="Google" id="ProtNLM"/>
    </source>
</evidence>
<evidence type="ECO:0000256" key="4">
    <source>
        <dbReference type="SAM" id="SignalP"/>
    </source>
</evidence>
<evidence type="ECO:0000256" key="2">
    <source>
        <dbReference type="ARBA" id="ARBA00022963"/>
    </source>
</evidence>
<dbReference type="SUPFAM" id="SSF53474">
    <property type="entry name" value="alpha/beta-Hydrolases"/>
    <property type="match status" value="1"/>
</dbReference>
<keyword evidence="2" id="KW-0442">Lipid degradation</keyword>
<gene>
    <name evidence="5" type="ORF">QLQ12_28965</name>
</gene>
<dbReference type="RefSeq" id="WP_282763725.1">
    <property type="nucleotide sequence ID" value="NZ_JASCTH010000021.1"/>
</dbReference>
<dbReference type="EMBL" id="JASCTH010000021">
    <property type="protein sequence ID" value="MDI6102657.1"/>
    <property type="molecule type" value="Genomic_DNA"/>
</dbReference>
<name>A0ABT6WSD5_9ACTN</name>
<keyword evidence="1" id="KW-0378">Hydrolase</keyword>
<protein>
    <recommendedName>
        <fullName evidence="7">Alpha/beta hydrolase</fullName>
    </recommendedName>
</protein>
<accession>A0ABT6WSD5</accession>
<dbReference type="PROSITE" id="PS51318">
    <property type="entry name" value="TAT"/>
    <property type="match status" value="1"/>
</dbReference>
<keyword evidence="6" id="KW-1185">Reference proteome</keyword>
<dbReference type="InterPro" id="IPR029058">
    <property type="entry name" value="AB_hydrolase_fold"/>
</dbReference>
<dbReference type="PANTHER" id="PTHR10272">
    <property type="entry name" value="PLATELET-ACTIVATING FACTOR ACETYLHYDROLASE"/>
    <property type="match status" value="1"/>
</dbReference>
<dbReference type="Gene3D" id="3.40.50.1820">
    <property type="entry name" value="alpha/beta hydrolase"/>
    <property type="match status" value="1"/>
</dbReference>
<sequence>MEKSRRRWAALTVAAVAAGLLSPVAGTAANAGAPLRLSPPTGRHPVGATELHLTDTSRPDPWVPERTARELMVTLWYPTDARRGATTEYLSAEESRLLIEGKRLTGVPLDIFSTVKTYARVDAPAAGAPGSLGLIVLSPGWTQPIATLTGLAEDLASHGYVVAGIDHTYETYAITFPDGRIAGCAACALDDDRSFFGKLYQSRAADVSFVIDRLTGPKPAWRGSRLIDAARIGMSGHSAGSASTIAAMVADPRIDAGINVDGATDTGGASMIPASGFTRPFLWLGNPEHVPGGRDKSWDADWARMTGWKRWLTVAGTDHASFTDLGIFADQLGIDIGATTPGIRATEITRRYHRAMFDRHLRHRHQPLLDGASRRYPEVTVAAR</sequence>
<feature type="chain" id="PRO_5045409740" description="Alpha/beta hydrolase" evidence="4">
    <location>
        <begin position="29"/>
        <end position="384"/>
    </location>
</feature>
<evidence type="ECO:0000313" key="6">
    <source>
        <dbReference type="Proteomes" id="UP001241758"/>
    </source>
</evidence>
<keyword evidence="4" id="KW-0732">Signal</keyword>
<organism evidence="5 6">
    <name type="scientific">Actinoplanes sandaracinus</name>
    <dbReference type="NCBI Taxonomy" id="3045177"/>
    <lineage>
        <taxon>Bacteria</taxon>
        <taxon>Bacillati</taxon>
        <taxon>Actinomycetota</taxon>
        <taxon>Actinomycetes</taxon>
        <taxon>Micromonosporales</taxon>
        <taxon>Micromonosporaceae</taxon>
        <taxon>Actinoplanes</taxon>
    </lineage>
</organism>
<dbReference type="InterPro" id="IPR006311">
    <property type="entry name" value="TAT_signal"/>
</dbReference>